<dbReference type="Proteomes" id="UP000677413">
    <property type="component" value="Unassembled WGS sequence"/>
</dbReference>
<sequence length="83" mass="9111">MADEPVSTPDQVRSAVAALIGTAPQDIPGDANLVFLGLGSLDVMRLSSRWRREGLPVEFEVLTADPTIDNWVRHLDSLRPRSD</sequence>
<evidence type="ECO:0000313" key="2">
    <source>
        <dbReference type="EMBL" id="MBQ0850491.1"/>
    </source>
</evidence>
<dbReference type="Gene3D" id="1.10.1200.10">
    <property type="entry name" value="ACP-like"/>
    <property type="match status" value="1"/>
</dbReference>
<dbReference type="SUPFAM" id="SSF47336">
    <property type="entry name" value="ACP-like"/>
    <property type="match status" value="1"/>
</dbReference>
<organism evidence="2 3">
    <name type="scientific">Streptomyces liliiviolaceus</name>
    <dbReference type="NCBI Taxonomy" id="2823109"/>
    <lineage>
        <taxon>Bacteria</taxon>
        <taxon>Bacillati</taxon>
        <taxon>Actinomycetota</taxon>
        <taxon>Actinomycetes</taxon>
        <taxon>Kitasatosporales</taxon>
        <taxon>Streptomycetaceae</taxon>
        <taxon>Streptomyces</taxon>
    </lineage>
</organism>
<accession>A0A940Y0B1</accession>
<dbReference type="InterPro" id="IPR036736">
    <property type="entry name" value="ACP-like_sf"/>
</dbReference>
<dbReference type="AlphaFoldDB" id="A0A940Y0B1"/>
<feature type="domain" description="Carrier" evidence="1">
    <location>
        <begin position="6"/>
        <end position="79"/>
    </location>
</feature>
<keyword evidence="3" id="KW-1185">Reference proteome</keyword>
<dbReference type="RefSeq" id="WP_210884699.1">
    <property type="nucleotide sequence ID" value="NZ_JAGPYQ010000001.1"/>
</dbReference>
<dbReference type="PROSITE" id="PS50075">
    <property type="entry name" value="CARRIER"/>
    <property type="match status" value="1"/>
</dbReference>
<name>A0A940Y0B1_9ACTN</name>
<gene>
    <name evidence="2" type="ORF">J8N05_20140</name>
</gene>
<dbReference type="Pfam" id="PF00550">
    <property type="entry name" value="PP-binding"/>
    <property type="match status" value="1"/>
</dbReference>
<reference evidence="2 3" key="1">
    <citation type="submission" date="2021-04" db="EMBL/GenBank/DDBJ databases">
        <authorList>
            <person name="Tang X."/>
            <person name="Zhou X."/>
            <person name="Chen X."/>
            <person name="Cernava T."/>
            <person name="Zhang C."/>
        </authorList>
    </citation>
    <scope>NUCLEOTIDE SEQUENCE [LARGE SCALE GENOMIC DNA]</scope>
    <source>
        <strain evidence="2 3">BH-SS-21</strain>
    </source>
</reference>
<proteinExistence type="predicted"/>
<dbReference type="InterPro" id="IPR009081">
    <property type="entry name" value="PP-bd_ACP"/>
</dbReference>
<evidence type="ECO:0000259" key="1">
    <source>
        <dbReference type="PROSITE" id="PS50075"/>
    </source>
</evidence>
<dbReference type="EMBL" id="JAGPYQ010000001">
    <property type="protein sequence ID" value="MBQ0850491.1"/>
    <property type="molecule type" value="Genomic_DNA"/>
</dbReference>
<evidence type="ECO:0000313" key="3">
    <source>
        <dbReference type="Proteomes" id="UP000677413"/>
    </source>
</evidence>
<comment type="caution">
    <text evidence="2">The sequence shown here is derived from an EMBL/GenBank/DDBJ whole genome shotgun (WGS) entry which is preliminary data.</text>
</comment>
<protein>
    <submittedName>
        <fullName evidence="2">Phosphopantetheine-binding protein</fullName>
    </submittedName>
</protein>